<evidence type="ECO:0000313" key="3">
    <source>
        <dbReference type="EMBL" id="CAF4191794.1"/>
    </source>
</evidence>
<reference evidence="2" key="1">
    <citation type="submission" date="2021-02" db="EMBL/GenBank/DDBJ databases">
        <authorList>
            <person name="Nowell W R."/>
        </authorList>
    </citation>
    <scope>NUCLEOTIDE SEQUENCE</scope>
</reference>
<protein>
    <submittedName>
        <fullName evidence="2">Uncharacterized protein</fullName>
    </submittedName>
</protein>
<organism evidence="2 4">
    <name type="scientific">Didymodactylos carnosus</name>
    <dbReference type="NCBI Taxonomy" id="1234261"/>
    <lineage>
        <taxon>Eukaryota</taxon>
        <taxon>Metazoa</taxon>
        <taxon>Spiralia</taxon>
        <taxon>Gnathifera</taxon>
        <taxon>Rotifera</taxon>
        <taxon>Eurotatoria</taxon>
        <taxon>Bdelloidea</taxon>
        <taxon>Philodinida</taxon>
        <taxon>Philodinidae</taxon>
        <taxon>Didymodactylos</taxon>
    </lineage>
</organism>
<feature type="region of interest" description="Disordered" evidence="1">
    <location>
        <begin position="68"/>
        <end position="88"/>
    </location>
</feature>
<proteinExistence type="predicted"/>
<gene>
    <name evidence="2" type="ORF">OVA965_LOCUS32225</name>
    <name evidence="3" type="ORF">TMI583_LOCUS33078</name>
</gene>
<evidence type="ECO:0000256" key="1">
    <source>
        <dbReference type="SAM" id="MobiDB-lite"/>
    </source>
</evidence>
<accession>A0A8S2F524</accession>
<dbReference type="EMBL" id="CAJOBA010046632">
    <property type="protein sequence ID" value="CAF4191794.1"/>
    <property type="molecule type" value="Genomic_DNA"/>
</dbReference>
<dbReference type="AlphaFoldDB" id="A0A8S2F524"/>
<dbReference type="Proteomes" id="UP000677228">
    <property type="component" value="Unassembled WGS sequence"/>
</dbReference>
<dbReference type="EMBL" id="CAJNOK010024938">
    <property type="protein sequence ID" value="CAF1383605.1"/>
    <property type="molecule type" value="Genomic_DNA"/>
</dbReference>
<comment type="caution">
    <text evidence="2">The sequence shown here is derived from an EMBL/GenBank/DDBJ whole genome shotgun (WGS) entry which is preliminary data.</text>
</comment>
<evidence type="ECO:0000313" key="4">
    <source>
        <dbReference type="Proteomes" id="UP000677228"/>
    </source>
</evidence>
<name>A0A8S2F524_9BILA</name>
<sequence>MFLSGKMGRVFVLAGSSTTTAIPATLLVPTIVSTSTATSCMSESHLVLTINSFLLVLANQATTSVSTATSTALNRTPGESFSGRLNLA</sequence>
<evidence type="ECO:0000313" key="2">
    <source>
        <dbReference type="EMBL" id="CAF1383605.1"/>
    </source>
</evidence>
<dbReference type="Proteomes" id="UP000682733">
    <property type="component" value="Unassembled WGS sequence"/>
</dbReference>